<sequence>MTFFVNFIRVTVFFISMAVATQGAHAETVADQTESQLFTGTLGDRPIVLELSIKADSDVRGRYFYRRYRRDREVSGERHADGQLVLKEEVNNYYLISDMELPTLTLRPTPEQGWRGEWRTSSGEKAEVMLYPLNVAMPMAQRPAFMQNLYRLSHYDYVRSQGMEPRLINKTTVNGYDVEEWQDPISGAQTVQLVSGYTPEQRDHLNDNLIAVLWEQAEIFHRCAMISNSMGYSATEFSLRLLSPAVISYTVQERNMCSDIGQGVFAMSGITLRSRDAKPLVLKDILWDEQSPSSSATSQGDNDSPGDEFTQWLLEQFNARYPTQMNDAFLVDGEACQYGDEDSWELMGWYLTPEGVHFLPGSVVRAKPECYKPDWSVLPWEVVKQHPGRLKDIPLP</sequence>
<feature type="signal peptide" evidence="1">
    <location>
        <begin position="1"/>
        <end position="26"/>
    </location>
</feature>
<feature type="chain" id="PRO_5047470395" description="DUF3298 domain-containing protein" evidence="1">
    <location>
        <begin position="27"/>
        <end position="396"/>
    </location>
</feature>
<gene>
    <name evidence="2" type="ORF">O1Q98_04995</name>
</gene>
<proteinExistence type="predicted"/>
<dbReference type="RefSeq" id="WP_125260045.1">
    <property type="nucleotide sequence ID" value="NZ_CP114280.1"/>
</dbReference>
<keyword evidence="1" id="KW-0732">Signal</keyword>
<evidence type="ECO:0000313" key="2">
    <source>
        <dbReference type="EMBL" id="WFN56636.1"/>
    </source>
</evidence>
<dbReference type="EMBL" id="CP114280">
    <property type="protein sequence ID" value="WFN56636.1"/>
    <property type="molecule type" value="Genomic_DNA"/>
</dbReference>
<dbReference type="Proteomes" id="UP001219630">
    <property type="component" value="Chromosome"/>
</dbReference>
<accession>A0ABY8G9M4</accession>
<evidence type="ECO:0008006" key="4">
    <source>
        <dbReference type="Google" id="ProtNLM"/>
    </source>
</evidence>
<keyword evidence="3" id="KW-1185">Reference proteome</keyword>
<organism evidence="2 3">
    <name type="scientific">Dickeya lacustris</name>
    <dbReference type="NCBI Taxonomy" id="2259638"/>
    <lineage>
        <taxon>Bacteria</taxon>
        <taxon>Pseudomonadati</taxon>
        <taxon>Pseudomonadota</taxon>
        <taxon>Gammaproteobacteria</taxon>
        <taxon>Enterobacterales</taxon>
        <taxon>Pectobacteriaceae</taxon>
        <taxon>Dickeya</taxon>
    </lineage>
</organism>
<evidence type="ECO:0000313" key="3">
    <source>
        <dbReference type="Proteomes" id="UP001219630"/>
    </source>
</evidence>
<evidence type="ECO:0000256" key="1">
    <source>
        <dbReference type="SAM" id="SignalP"/>
    </source>
</evidence>
<reference evidence="2 3" key="1">
    <citation type="submission" date="2022-12" db="EMBL/GenBank/DDBJ databases">
        <title>Complete genome sequencing of Dickeya lacustris type strain LMG30899.</title>
        <authorList>
            <person name="Dobhal S."/>
            <person name="Arizala D."/>
            <person name="Arif M."/>
        </authorList>
    </citation>
    <scope>NUCLEOTIDE SEQUENCE [LARGE SCALE GENOMIC DNA]</scope>
    <source>
        <strain evidence="2 3">LMG30899</strain>
    </source>
</reference>
<protein>
    <recommendedName>
        <fullName evidence="4">DUF3298 domain-containing protein</fullName>
    </recommendedName>
</protein>
<name>A0ABY8G9M4_9GAMM</name>